<dbReference type="SUPFAM" id="SSF52980">
    <property type="entry name" value="Restriction endonuclease-like"/>
    <property type="match status" value="1"/>
</dbReference>
<dbReference type="InterPro" id="IPR052345">
    <property type="entry name" value="Rad_response_metalloprotease"/>
</dbReference>
<dbReference type="RefSeq" id="WP_345200044.1">
    <property type="nucleotide sequence ID" value="NZ_BAABHX010000001.1"/>
</dbReference>
<dbReference type="InterPro" id="IPR007560">
    <property type="entry name" value="Restrct_endonuc_IV_Mrr"/>
</dbReference>
<dbReference type="Proteomes" id="UP001500353">
    <property type="component" value="Unassembled WGS sequence"/>
</dbReference>
<feature type="domain" description="Restriction endonuclease type IV Mrr" evidence="1">
    <location>
        <begin position="65"/>
        <end position="129"/>
    </location>
</feature>
<comment type="caution">
    <text evidence="3">The sequence shown here is derived from an EMBL/GenBank/DDBJ whole genome shotgun (WGS) entry which is preliminary data.</text>
</comment>
<dbReference type="EMBL" id="BAABHX010000001">
    <property type="protein sequence ID" value="GAA5084597.1"/>
    <property type="molecule type" value="Genomic_DNA"/>
</dbReference>
<evidence type="ECO:0000313" key="4">
    <source>
        <dbReference type="Proteomes" id="UP001500353"/>
    </source>
</evidence>
<accession>A0ABP9LWB6</accession>
<dbReference type="PANTHER" id="PTHR43236:SF2">
    <property type="entry name" value="BLL0069 PROTEIN"/>
    <property type="match status" value="1"/>
</dbReference>
<dbReference type="Gene3D" id="1.10.10.2910">
    <property type="match status" value="1"/>
</dbReference>
<feature type="domain" description="IrrE N-terminal-like" evidence="2">
    <location>
        <begin position="238"/>
        <end position="379"/>
    </location>
</feature>
<name>A0ABP9LWB6_9FLAO</name>
<dbReference type="InterPro" id="IPR010359">
    <property type="entry name" value="IrrE_HExxH"/>
</dbReference>
<sequence>MNTVKLGDEFEDKSYNIIEQALKNNDLGLIPKYCKIYCKKPYYSFRRKADIIFDLAIEVTPPKAKNPTLLYLIECKNYTSPVPVSDVATFAEYISQIEGFAIKGVFVSNNRLQSGALETVKSYGMMLIEVNDNDYNILLHRTDNLKNQNEKDIQLDEKIRKTIENALLPKKIEGLKQFSAQQIQNIANTFLNEFDSSILAGAYKLDLKQLTNYLEKKYQLKVEYVNLLNNDGTKLLGYFDSQSNKILIDYTMVGTERFPFTLAHEIAHFILHRNLKMNQTVYNNFKDSVHNIFTQQYELKNDKNWIEWQANSFASAILMPHSSILARLIELQRRMGVSRNQGTIYVDHQEQNRKDFHTYIDYLSNHFGTSKQSVEYRLKSLGIIKTPKEVKVNYASEQERIRQESIRRANEFMNRNFYD</sequence>
<evidence type="ECO:0000259" key="1">
    <source>
        <dbReference type="Pfam" id="PF04471"/>
    </source>
</evidence>
<proteinExistence type="predicted"/>
<evidence type="ECO:0000313" key="3">
    <source>
        <dbReference type="EMBL" id="GAA5084597.1"/>
    </source>
</evidence>
<dbReference type="PANTHER" id="PTHR43236">
    <property type="entry name" value="ANTITOXIN HIGA1"/>
    <property type="match status" value="1"/>
</dbReference>
<dbReference type="InterPro" id="IPR011335">
    <property type="entry name" value="Restrct_endonuc-II-like"/>
</dbReference>
<protein>
    <submittedName>
        <fullName evidence="3">ImmA/IrrE family metallo-endopeptidase</fullName>
    </submittedName>
</protein>
<dbReference type="Pfam" id="PF06114">
    <property type="entry name" value="Peptidase_M78"/>
    <property type="match status" value="1"/>
</dbReference>
<organism evidence="3 4">
    <name type="scientific">Chryseobacterium ginsengisoli</name>
    <dbReference type="NCBI Taxonomy" id="363853"/>
    <lineage>
        <taxon>Bacteria</taxon>
        <taxon>Pseudomonadati</taxon>
        <taxon>Bacteroidota</taxon>
        <taxon>Flavobacteriia</taxon>
        <taxon>Flavobacteriales</taxon>
        <taxon>Weeksellaceae</taxon>
        <taxon>Chryseobacterium group</taxon>
        <taxon>Chryseobacterium</taxon>
    </lineage>
</organism>
<dbReference type="Pfam" id="PF04471">
    <property type="entry name" value="Mrr_cat"/>
    <property type="match status" value="1"/>
</dbReference>
<keyword evidence="4" id="KW-1185">Reference proteome</keyword>
<evidence type="ECO:0000259" key="2">
    <source>
        <dbReference type="Pfam" id="PF06114"/>
    </source>
</evidence>
<gene>
    <name evidence="3" type="ORF">GCM10023210_04570</name>
</gene>
<reference evidence="4" key="1">
    <citation type="journal article" date="2019" name="Int. J. Syst. Evol. Microbiol.">
        <title>The Global Catalogue of Microorganisms (GCM) 10K type strain sequencing project: providing services to taxonomists for standard genome sequencing and annotation.</title>
        <authorList>
            <consortium name="The Broad Institute Genomics Platform"/>
            <consortium name="The Broad Institute Genome Sequencing Center for Infectious Disease"/>
            <person name="Wu L."/>
            <person name="Ma J."/>
        </authorList>
    </citation>
    <scope>NUCLEOTIDE SEQUENCE [LARGE SCALE GENOMIC DNA]</scope>
    <source>
        <strain evidence="4">JCM 18019</strain>
    </source>
</reference>